<accession>A0AC35UD88</accession>
<protein>
    <submittedName>
        <fullName evidence="2">G_PROTEIN_RECEP_F1_2 domain-containing protein</fullName>
    </submittedName>
</protein>
<reference evidence="2" key="1">
    <citation type="submission" date="2016-11" db="UniProtKB">
        <authorList>
            <consortium name="WormBaseParasite"/>
        </authorList>
    </citation>
    <scope>IDENTIFICATION</scope>
    <source>
        <strain evidence="2">KR3021</strain>
    </source>
</reference>
<dbReference type="WBParaSite" id="RSKR_0001032600.1">
    <property type="protein sequence ID" value="RSKR_0001032600.1"/>
    <property type="gene ID" value="RSKR_0001032600"/>
</dbReference>
<evidence type="ECO:0000313" key="1">
    <source>
        <dbReference type="Proteomes" id="UP000095286"/>
    </source>
</evidence>
<organism evidence="1 2">
    <name type="scientific">Rhabditophanes sp. KR3021</name>
    <dbReference type="NCBI Taxonomy" id="114890"/>
    <lineage>
        <taxon>Eukaryota</taxon>
        <taxon>Metazoa</taxon>
        <taxon>Ecdysozoa</taxon>
        <taxon>Nematoda</taxon>
        <taxon>Chromadorea</taxon>
        <taxon>Rhabditida</taxon>
        <taxon>Tylenchina</taxon>
        <taxon>Panagrolaimomorpha</taxon>
        <taxon>Strongyloidoidea</taxon>
        <taxon>Alloionematidae</taxon>
        <taxon>Rhabditophanes</taxon>
    </lineage>
</organism>
<evidence type="ECO:0000313" key="2">
    <source>
        <dbReference type="WBParaSite" id="RSKR_0001032600.1"/>
    </source>
</evidence>
<proteinExistence type="predicted"/>
<dbReference type="Proteomes" id="UP000095286">
    <property type="component" value="Unplaced"/>
</dbReference>
<sequence length="369" mass="41944">MNLLVSNYGEYSIPDLNNQVKVDFMAHGIIMPIVLSIGLLNQCLNVATLSRLPSPGFLYLKASATADILSIIALIPFVVRHMHVHSCQSYLAMFYHVHLELPIINALITASALCIVAMTVDRYISICHPITFFSKVDSKSRIRSTIFFIYLIAFFVYIPSAWQSQVVAYPAQSLNFETMTEANDYCQWNANYTGNIYVKKLNKEMHLSVSFTGYLFVREAVSRIGPILILVILNLLMSKSLHKLNQRTFSRTSFRRSNYNDRNRISTLLVITSATFVICNLPASLLSAFKGRFFKDTLGYQIFRAVANLIQVTSYLYNFYLYALCSGEYRQAFMRLARCGKVEETAKTTVSKNKTNRTSKAQNIVPLWV</sequence>
<name>A0AC35UD88_9BILA</name>